<protein>
    <submittedName>
        <fullName evidence="1">Uncharacterized protein</fullName>
    </submittedName>
</protein>
<gene>
    <name evidence="1" type="ORF">LCER1_G004789</name>
</gene>
<dbReference type="EMBL" id="QGMG01000415">
    <property type="protein sequence ID" value="TVY53757.1"/>
    <property type="molecule type" value="Genomic_DNA"/>
</dbReference>
<organism evidence="1 2">
    <name type="scientific">Lachnellula cervina</name>
    <dbReference type="NCBI Taxonomy" id="1316786"/>
    <lineage>
        <taxon>Eukaryota</taxon>
        <taxon>Fungi</taxon>
        <taxon>Dikarya</taxon>
        <taxon>Ascomycota</taxon>
        <taxon>Pezizomycotina</taxon>
        <taxon>Leotiomycetes</taxon>
        <taxon>Helotiales</taxon>
        <taxon>Lachnaceae</taxon>
        <taxon>Lachnellula</taxon>
    </lineage>
</organism>
<evidence type="ECO:0000313" key="2">
    <source>
        <dbReference type="Proteomes" id="UP000481288"/>
    </source>
</evidence>
<accession>A0A7D8YXR5</accession>
<name>A0A7D8YXR5_9HELO</name>
<reference evidence="1 2" key="1">
    <citation type="submission" date="2018-05" db="EMBL/GenBank/DDBJ databases">
        <title>Whole genome sequencing for identification of molecular markers to develop diagnostic detection tools for the regulated plant pathogen Lachnellula willkommii.</title>
        <authorList>
            <person name="Giroux E."/>
            <person name="Bilodeau G."/>
        </authorList>
    </citation>
    <scope>NUCLEOTIDE SEQUENCE [LARGE SCALE GENOMIC DNA]</scope>
    <source>
        <strain evidence="1 2">CBS 625.97</strain>
    </source>
</reference>
<comment type="caution">
    <text evidence="1">The sequence shown here is derived from an EMBL/GenBank/DDBJ whole genome shotgun (WGS) entry which is preliminary data.</text>
</comment>
<dbReference type="OrthoDB" id="6133115at2759"/>
<keyword evidence="2" id="KW-1185">Reference proteome</keyword>
<evidence type="ECO:0000313" key="1">
    <source>
        <dbReference type="EMBL" id="TVY53757.1"/>
    </source>
</evidence>
<dbReference type="Proteomes" id="UP000481288">
    <property type="component" value="Unassembled WGS sequence"/>
</dbReference>
<dbReference type="CDD" id="cd12148">
    <property type="entry name" value="fungal_TF_MHR"/>
    <property type="match status" value="1"/>
</dbReference>
<dbReference type="PANTHER" id="PTHR47785:SF1">
    <property type="entry name" value="TRANSCRIPTION FACTOR, PUTATIVE (AFU_ORTHOLOGUE AFUA_5G14530)-RELATED"/>
    <property type="match status" value="1"/>
</dbReference>
<dbReference type="InterPro" id="IPR053181">
    <property type="entry name" value="EcdB-like_regulator"/>
</dbReference>
<dbReference type="AlphaFoldDB" id="A0A7D8YXR5"/>
<proteinExistence type="predicted"/>
<dbReference type="PANTHER" id="PTHR47785">
    <property type="entry name" value="ZN(II)2CYS6 TRANSCRIPTION FACTOR (EUROFUNG)-RELATED-RELATED"/>
    <property type="match status" value="1"/>
</dbReference>
<sequence length="276" mass="31133">MPATSIVPARKRKHRRPGMSAKDILVMLYPREPLQHPFRYPGRRTVLALLPGLHLDAPPPQPRAPRAVRAGIRRLARQRALPVVVSELNHQLEEWRDFLPVAFNFSLDARETATECGGFLRQRYLTCRSVIYRPYLTWVLQLTSCADTMTLTPPENVLSSCKACLDACLLHIINLRGFSHTVLVDTWICSLSMTAAMLVLLAASRIPVLRQLVGDEVLTAATHLKQLIETWNDIPGQPNSPSIDQSLRLIEEIDGFIQQEYQGEEGYHLVQRISGC</sequence>